<name>A0A9Q1GEY2_SYNKA</name>
<keyword evidence="2" id="KW-1185">Reference proteome</keyword>
<comment type="caution">
    <text evidence="1">The sequence shown here is derived from an EMBL/GenBank/DDBJ whole genome shotgun (WGS) entry which is preliminary data.</text>
</comment>
<gene>
    <name evidence="1" type="ORF">SKAU_G00034350</name>
</gene>
<sequence length="65" mass="7505">MHGVHLRRSFVPWSLYHRTHPWIQGQSPSCASSRQVHYIASRSSWFGKASELYKCLSAQTNKAMN</sequence>
<evidence type="ECO:0000313" key="2">
    <source>
        <dbReference type="Proteomes" id="UP001152622"/>
    </source>
</evidence>
<dbReference type="AlphaFoldDB" id="A0A9Q1GEY2"/>
<feature type="non-terminal residue" evidence="1">
    <location>
        <position position="65"/>
    </location>
</feature>
<accession>A0A9Q1GEY2</accession>
<dbReference type="Proteomes" id="UP001152622">
    <property type="component" value="Chromosome 1"/>
</dbReference>
<proteinExistence type="predicted"/>
<reference evidence="1" key="1">
    <citation type="journal article" date="2023" name="Science">
        <title>Genome structures resolve the early diversification of teleost fishes.</title>
        <authorList>
            <person name="Parey E."/>
            <person name="Louis A."/>
            <person name="Montfort J."/>
            <person name="Bouchez O."/>
            <person name="Roques C."/>
            <person name="Iampietro C."/>
            <person name="Lluch J."/>
            <person name="Castinel A."/>
            <person name="Donnadieu C."/>
            <person name="Desvignes T."/>
            <person name="Floi Bucao C."/>
            <person name="Jouanno E."/>
            <person name="Wen M."/>
            <person name="Mejri S."/>
            <person name="Dirks R."/>
            <person name="Jansen H."/>
            <person name="Henkel C."/>
            <person name="Chen W.J."/>
            <person name="Zahm M."/>
            <person name="Cabau C."/>
            <person name="Klopp C."/>
            <person name="Thompson A.W."/>
            <person name="Robinson-Rechavi M."/>
            <person name="Braasch I."/>
            <person name="Lecointre G."/>
            <person name="Bobe J."/>
            <person name="Postlethwait J.H."/>
            <person name="Berthelot C."/>
            <person name="Roest Crollius H."/>
            <person name="Guiguen Y."/>
        </authorList>
    </citation>
    <scope>NUCLEOTIDE SEQUENCE</scope>
    <source>
        <strain evidence="1">WJC10195</strain>
    </source>
</reference>
<organism evidence="1 2">
    <name type="scientific">Synaphobranchus kaupii</name>
    <name type="common">Kaup's arrowtooth eel</name>
    <dbReference type="NCBI Taxonomy" id="118154"/>
    <lineage>
        <taxon>Eukaryota</taxon>
        <taxon>Metazoa</taxon>
        <taxon>Chordata</taxon>
        <taxon>Craniata</taxon>
        <taxon>Vertebrata</taxon>
        <taxon>Euteleostomi</taxon>
        <taxon>Actinopterygii</taxon>
        <taxon>Neopterygii</taxon>
        <taxon>Teleostei</taxon>
        <taxon>Anguilliformes</taxon>
        <taxon>Synaphobranchidae</taxon>
        <taxon>Synaphobranchus</taxon>
    </lineage>
</organism>
<dbReference type="EMBL" id="JAINUF010000001">
    <property type="protein sequence ID" value="KAJ8382657.1"/>
    <property type="molecule type" value="Genomic_DNA"/>
</dbReference>
<evidence type="ECO:0000313" key="1">
    <source>
        <dbReference type="EMBL" id="KAJ8382657.1"/>
    </source>
</evidence>
<protein>
    <submittedName>
        <fullName evidence="1">Uncharacterized protein</fullName>
    </submittedName>
</protein>